<evidence type="ECO:0000256" key="1">
    <source>
        <dbReference type="SAM" id="SignalP"/>
    </source>
</evidence>
<dbReference type="Proteomes" id="UP000274786">
    <property type="component" value="Unassembled WGS sequence"/>
</dbReference>
<dbReference type="RefSeq" id="WP_147433828.1">
    <property type="nucleotide sequence ID" value="NZ_RCDC01000004.1"/>
</dbReference>
<evidence type="ECO:0000313" key="3">
    <source>
        <dbReference type="Proteomes" id="UP000274786"/>
    </source>
</evidence>
<dbReference type="OrthoDB" id="6007906at2"/>
<gene>
    <name evidence="2" type="ORF">BCL79_0364</name>
</gene>
<accession>A0A498CQU0</accession>
<protein>
    <recommendedName>
        <fullName evidence="4">Haem-binding uptake Tiki superfamily ChaN domain-containing protein</fullName>
    </recommendedName>
</protein>
<organism evidence="2 3">
    <name type="scientific">Stenotrophomonas rhizophila</name>
    <dbReference type="NCBI Taxonomy" id="216778"/>
    <lineage>
        <taxon>Bacteria</taxon>
        <taxon>Pseudomonadati</taxon>
        <taxon>Pseudomonadota</taxon>
        <taxon>Gammaproteobacteria</taxon>
        <taxon>Lysobacterales</taxon>
        <taxon>Lysobacteraceae</taxon>
        <taxon>Stenotrophomonas</taxon>
    </lineage>
</organism>
<evidence type="ECO:0008006" key="4">
    <source>
        <dbReference type="Google" id="ProtNLM"/>
    </source>
</evidence>
<proteinExistence type="predicted"/>
<evidence type="ECO:0000313" key="2">
    <source>
        <dbReference type="EMBL" id="RLK55992.1"/>
    </source>
</evidence>
<feature type="chain" id="PRO_5019861609" description="Haem-binding uptake Tiki superfamily ChaN domain-containing protein" evidence="1">
    <location>
        <begin position="21"/>
        <end position="394"/>
    </location>
</feature>
<keyword evidence="1" id="KW-0732">Signal</keyword>
<comment type="caution">
    <text evidence="2">The sequence shown here is derived from an EMBL/GenBank/DDBJ whole genome shotgun (WGS) entry which is preliminary data.</text>
</comment>
<reference evidence="2 3" key="1">
    <citation type="submission" date="2018-10" db="EMBL/GenBank/DDBJ databases">
        <title>Comparative analysis of microorganisms from saline springs in Andes Mountain Range, Colombia.</title>
        <authorList>
            <person name="Rubin E."/>
        </authorList>
    </citation>
    <scope>NUCLEOTIDE SEQUENCE [LARGE SCALE GENOMIC DNA]</scope>
    <source>
        <strain evidence="2 3">USBA GBX 843</strain>
    </source>
</reference>
<dbReference type="AlphaFoldDB" id="A0A498CQU0"/>
<feature type="signal peptide" evidence="1">
    <location>
        <begin position="1"/>
        <end position="20"/>
    </location>
</feature>
<sequence length="394" mass="43714">MNRMLVVGVVLAMLSLPARGAPPEAATQVIVLGVDHAAQLVAREDRPAVLAAFMDRAAPDAICIERSPEAFARNDFYEFTYEVQDVVVPFARERNIDVCPFDWHPSTEDAQLGFGMDLEAIPEIRPIRGFQQFLTFPEPAQLHRTLFHADDPQNVARSTQWSLTPATRTAQDLPRRLFLYRTFLQAKRIAAAARAHPGGTVVVVVGEFHKRDIDAVLADEPGIVVVQPSSLGAPSDADIQRQELPAYRFAVASFNLLGRQAQTGNRDDAFLRETVDALSGSSATAELQLLATRLDLLQGRISRAEAIGRYKQIAAAAGEARFTWTGVKDVRRLDSWFDPFGNLSVRQRARLELARESILAGRPAEADRLRTALGRELTARQRRQLDGYWPLLAK</sequence>
<name>A0A498CQU0_9GAMM</name>
<dbReference type="EMBL" id="RCDC01000004">
    <property type="protein sequence ID" value="RLK55992.1"/>
    <property type="molecule type" value="Genomic_DNA"/>
</dbReference>